<proteinExistence type="predicted"/>
<sequence>MVIPAGPSVFLKGKNFSRVGLVRLWDLGESTRQLLADEFVATWPARHGESNSIRRKDFSLTQDSVPLVLVPFDGPDSGKLVLGYVVIYSSSSIYRNEQSREGAFKREEPHDSWETVANCSLNSVFVPRLFRGCHLGQVLVKLAVYVAFNELRFECVTAWCQADKISFYSSCGLNSEQPGSHMTPGVERERKLGDRTLWKTAISESVHGANYAQSVVMRQNGLSHLDWCMRIFRVHLSDV</sequence>
<evidence type="ECO:0000313" key="1">
    <source>
        <dbReference type="EMBL" id="EEH59414.1"/>
    </source>
</evidence>
<gene>
    <name evidence="1" type="ORF">MICPUCDRAFT_70885</name>
</gene>
<name>C1MKQ7_MICPC</name>
<dbReference type="KEGG" id="mpp:MICPUCDRAFT_70885"/>
<dbReference type="AlphaFoldDB" id="C1MKQ7"/>
<dbReference type="RefSeq" id="XP_003056038.1">
    <property type="nucleotide sequence ID" value="XM_003055992.1"/>
</dbReference>
<dbReference type="EMBL" id="GG663736">
    <property type="protein sequence ID" value="EEH59414.1"/>
    <property type="molecule type" value="Genomic_DNA"/>
</dbReference>
<dbReference type="Proteomes" id="UP000001876">
    <property type="component" value="Unassembled WGS sequence"/>
</dbReference>
<dbReference type="GeneID" id="9681523"/>
<accession>C1MKQ7</accession>
<dbReference type="InterPro" id="IPR016181">
    <property type="entry name" value="Acyl_CoA_acyltransferase"/>
</dbReference>
<keyword evidence="2" id="KW-1185">Reference proteome</keyword>
<evidence type="ECO:0000313" key="2">
    <source>
        <dbReference type="Proteomes" id="UP000001876"/>
    </source>
</evidence>
<reference evidence="1 2" key="1">
    <citation type="journal article" date="2009" name="Science">
        <title>Green evolution and dynamic adaptations revealed by genomes of the marine picoeukaryotes Micromonas.</title>
        <authorList>
            <person name="Worden A.Z."/>
            <person name="Lee J.H."/>
            <person name="Mock T."/>
            <person name="Rouze P."/>
            <person name="Simmons M.P."/>
            <person name="Aerts A.L."/>
            <person name="Allen A.E."/>
            <person name="Cuvelier M.L."/>
            <person name="Derelle E."/>
            <person name="Everett M.V."/>
            <person name="Foulon E."/>
            <person name="Grimwood J."/>
            <person name="Gundlach H."/>
            <person name="Henrissat B."/>
            <person name="Napoli C."/>
            <person name="McDonald S.M."/>
            <person name="Parker M.S."/>
            <person name="Rombauts S."/>
            <person name="Salamov A."/>
            <person name="Von Dassow P."/>
            <person name="Badger J.H."/>
            <person name="Coutinho P.M."/>
            <person name="Demir E."/>
            <person name="Dubchak I."/>
            <person name="Gentemann C."/>
            <person name="Eikrem W."/>
            <person name="Gready J.E."/>
            <person name="John U."/>
            <person name="Lanier W."/>
            <person name="Lindquist E.A."/>
            <person name="Lucas S."/>
            <person name="Mayer K.F."/>
            <person name="Moreau H."/>
            <person name="Not F."/>
            <person name="Otillar R."/>
            <person name="Panaud O."/>
            <person name="Pangilinan J."/>
            <person name="Paulsen I."/>
            <person name="Piegu B."/>
            <person name="Poliakov A."/>
            <person name="Robbens S."/>
            <person name="Schmutz J."/>
            <person name="Toulza E."/>
            <person name="Wyss T."/>
            <person name="Zelensky A."/>
            <person name="Zhou K."/>
            <person name="Armbrust E.V."/>
            <person name="Bhattacharya D."/>
            <person name="Goodenough U.W."/>
            <person name="Van de Peer Y."/>
            <person name="Grigoriev I.V."/>
        </authorList>
    </citation>
    <scope>NUCLEOTIDE SEQUENCE [LARGE SCALE GENOMIC DNA]</scope>
    <source>
        <strain evidence="1 2">CCMP1545</strain>
    </source>
</reference>
<organism evidence="2">
    <name type="scientific">Micromonas pusilla (strain CCMP1545)</name>
    <name type="common">Picoplanktonic green alga</name>
    <dbReference type="NCBI Taxonomy" id="564608"/>
    <lineage>
        <taxon>Eukaryota</taxon>
        <taxon>Viridiplantae</taxon>
        <taxon>Chlorophyta</taxon>
        <taxon>Mamiellophyceae</taxon>
        <taxon>Mamiellales</taxon>
        <taxon>Mamiellaceae</taxon>
        <taxon>Micromonas</taxon>
    </lineage>
</organism>
<protein>
    <submittedName>
        <fullName evidence="1">Predicted protein</fullName>
    </submittedName>
</protein>
<dbReference type="SUPFAM" id="SSF55729">
    <property type="entry name" value="Acyl-CoA N-acyltransferases (Nat)"/>
    <property type="match status" value="1"/>
</dbReference>